<comment type="caution">
    <text evidence="2">The sequence shown here is derived from an EMBL/GenBank/DDBJ whole genome shotgun (WGS) entry which is preliminary data.</text>
</comment>
<dbReference type="Proteomes" id="UP000735302">
    <property type="component" value="Unassembled WGS sequence"/>
</dbReference>
<dbReference type="AlphaFoldDB" id="A0AAV4A4N9"/>
<dbReference type="EMBL" id="BLXT01003576">
    <property type="protein sequence ID" value="GFO02168.1"/>
    <property type="molecule type" value="Genomic_DNA"/>
</dbReference>
<organism evidence="2 3">
    <name type="scientific">Plakobranchus ocellatus</name>
    <dbReference type="NCBI Taxonomy" id="259542"/>
    <lineage>
        <taxon>Eukaryota</taxon>
        <taxon>Metazoa</taxon>
        <taxon>Spiralia</taxon>
        <taxon>Lophotrochozoa</taxon>
        <taxon>Mollusca</taxon>
        <taxon>Gastropoda</taxon>
        <taxon>Heterobranchia</taxon>
        <taxon>Euthyneura</taxon>
        <taxon>Panpulmonata</taxon>
        <taxon>Sacoglossa</taxon>
        <taxon>Placobranchoidea</taxon>
        <taxon>Plakobranchidae</taxon>
        <taxon>Plakobranchus</taxon>
    </lineage>
</organism>
<feature type="region of interest" description="Disordered" evidence="1">
    <location>
        <begin position="1"/>
        <end position="25"/>
    </location>
</feature>
<sequence>MASRQQGDLRLSGPTPDQGADGWTRSRAQNALCKSPGELFTHCVIDVKTRTSVPKEMGEENTFDLFQKTGMNILSGPFSMATEARKSPCHQRFSIGRGRWMKKHQARAVPIHQAWFPLNVQTS</sequence>
<protein>
    <submittedName>
        <fullName evidence="2">Uncharacterized protein</fullName>
    </submittedName>
</protein>
<proteinExistence type="predicted"/>
<name>A0AAV4A4N9_9GAST</name>
<evidence type="ECO:0000313" key="2">
    <source>
        <dbReference type="EMBL" id="GFO02168.1"/>
    </source>
</evidence>
<accession>A0AAV4A4N9</accession>
<reference evidence="2 3" key="1">
    <citation type="journal article" date="2021" name="Elife">
        <title>Chloroplast acquisition without the gene transfer in kleptoplastic sea slugs, Plakobranchus ocellatus.</title>
        <authorList>
            <person name="Maeda T."/>
            <person name="Takahashi S."/>
            <person name="Yoshida T."/>
            <person name="Shimamura S."/>
            <person name="Takaki Y."/>
            <person name="Nagai Y."/>
            <person name="Toyoda A."/>
            <person name="Suzuki Y."/>
            <person name="Arimoto A."/>
            <person name="Ishii H."/>
            <person name="Satoh N."/>
            <person name="Nishiyama T."/>
            <person name="Hasebe M."/>
            <person name="Maruyama T."/>
            <person name="Minagawa J."/>
            <person name="Obokata J."/>
            <person name="Shigenobu S."/>
        </authorList>
    </citation>
    <scope>NUCLEOTIDE SEQUENCE [LARGE SCALE GENOMIC DNA]</scope>
</reference>
<evidence type="ECO:0000313" key="3">
    <source>
        <dbReference type="Proteomes" id="UP000735302"/>
    </source>
</evidence>
<keyword evidence="3" id="KW-1185">Reference proteome</keyword>
<gene>
    <name evidence="2" type="ORF">PoB_002867300</name>
</gene>
<evidence type="ECO:0000256" key="1">
    <source>
        <dbReference type="SAM" id="MobiDB-lite"/>
    </source>
</evidence>